<dbReference type="OrthoDB" id="70707at2759"/>
<evidence type="ECO:0000313" key="2">
    <source>
        <dbReference type="Proteomes" id="UP001153737"/>
    </source>
</evidence>
<dbReference type="Proteomes" id="UP001153737">
    <property type="component" value="Chromosome 14"/>
</dbReference>
<dbReference type="PANTHER" id="PTHR46337:SF1">
    <property type="entry name" value="RCC1-LIKE G EXCHANGING FACTOR-LIKE PROTEIN"/>
    <property type="match status" value="1"/>
</dbReference>
<dbReference type="AlphaFoldDB" id="A0A9N9SEX9"/>
<dbReference type="Gene3D" id="2.130.10.30">
    <property type="entry name" value="Regulator of chromosome condensation 1/beta-lactamase-inhibitor protein II"/>
    <property type="match status" value="2"/>
</dbReference>
<keyword evidence="2" id="KW-1185">Reference proteome</keyword>
<dbReference type="Pfam" id="PF00415">
    <property type="entry name" value="RCC1"/>
    <property type="match status" value="2"/>
</dbReference>
<name>A0A9N9SEX9_PHACE</name>
<dbReference type="PRINTS" id="PR00633">
    <property type="entry name" value="RCCNDNSATION"/>
</dbReference>
<dbReference type="GO" id="GO:0070131">
    <property type="term" value="P:positive regulation of mitochondrial translation"/>
    <property type="evidence" value="ECO:0007669"/>
    <property type="project" value="TreeGrafter"/>
</dbReference>
<reference evidence="1" key="1">
    <citation type="submission" date="2022-01" db="EMBL/GenBank/DDBJ databases">
        <authorList>
            <person name="King R."/>
        </authorList>
    </citation>
    <scope>NUCLEOTIDE SEQUENCE</scope>
</reference>
<protein>
    <submittedName>
        <fullName evidence="1">Uncharacterized protein</fullName>
    </submittedName>
</protein>
<dbReference type="GO" id="GO:0005085">
    <property type="term" value="F:guanyl-nucleotide exchange factor activity"/>
    <property type="evidence" value="ECO:0007669"/>
    <property type="project" value="TreeGrafter"/>
</dbReference>
<proteinExistence type="predicted"/>
<dbReference type="SUPFAM" id="SSF50985">
    <property type="entry name" value="RCC1/BLIP-II"/>
    <property type="match status" value="1"/>
</dbReference>
<dbReference type="GO" id="GO:0019843">
    <property type="term" value="F:rRNA binding"/>
    <property type="evidence" value="ECO:0007669"/>
    <property type="project" value="TreeGrafter"/>
</dbReference>
<dbReference type="InterPro" id="IPR000408">
    <property type="entry name" value="Reg_chr_condens"/>
</dbReference>
<dbReference type="InterPro" id="IPR053035">
    <property type="entry name" value="Mitochondrial_GEF_domain"/>
</dbReference>
<dbReference type="EMBL" id="OU896720">
    <property type="protein sequence ID" value="CAG9817019.1"/>
    <property type="molecule type" value="Genomic_DNA"/>
</dbReference>
<organism evidence="1 2">
    <name type="scientific">Phaedon cochleariae</name>
    <name type="common">Mustard beetle</name>
    <dbReference type="NCBI Taxonomy" id="80249"/>
    <lineage>
        <taxon>Eukaryota</taxon>
        <taxon>Metazoa</taxon>
        <taxon>Ecdysozoa</taxon>
        <taxon>Arthropoda</taxon>
        <taxon>Hexapoda</taxon>
        <taxon>Insecta</taxon>
        <taxon>Pterygota</taxon>
        <taxon>Neoptera</taxon>
        <taxon>Endopterygota</taxon>
        <taxon>Coleoptera</taxon>
        <taxon>Polyphaga</taxon>
        <taxon>Cucujiformia</taxon>
        <taxon>Chrysomeloidea</taxon>
        <taxon>Chrysomelidae</taxon>
        <taxon>Chrysomelinae</taxon>
        <taxon>Chrysomelini</taxon>
        <taxon>Phaedon</taxon>
    </lineage>
</organism>
<dbReference type="Pfam" id="PF13540">
    <property type="entry name" value="RCC1_2"/>
    <property type="match status" value="2"/>
</dbReference>
<gene>
    <name evidence="1" type="ORF">PHAECO_LOCUS4102</name>
</gene>
<dbReference type="PANTHER" id="PTHR46337">
    <property type="entry name" value="RCC1-LIKE G EXCHANGING FACTOR-LIKE PROTEIN"/>
    <property type="match status" value="1"/>
</dbReference>
<evidence type="ECO:0000313" key="1">
    <source>
        <dbReference type="EMBL" id="CAG9817019.1"/>
    </source>
</evidence>
<dbReference type="GO" id="GO:0005743">
    <property type="term" value="C:mitochondrial inner membrane"/>
    <property type="evidence" value="ECO:0007669"/>
    <property type="project" value="TreeGrafter"/>
</dbReference>
<accession>A0A9N9SEX9</accession>
<dbReference type="InterPro" id="IPR009091">
    <property type="entry name" value="RCC1/BLIP-II"/>
</dbReference>
<reference evidence="1" key="2">
    <citation type="submission" date="2022-10" db="EMBL/GenBank/DDBJ databases">
        <authorList>
            <consortium name="ENA_rothamsted_submissions"/>
            <consortium name="culmorum"/>
            <person name="King R."/>
        </authorList>
    </citation>
    <scope>NUCLEOTIDE SEQUENCE</scope>
</reference>
<sequence length="496" mass="55864">MNLTKLGLKIRCISSRRFFGTRRRKYPVDPEEANKLPVFQYNVSKKGYRRVFTWGNIYTGALGIPYMKSSDDLEKQDCLKYPKRVRIGETFEVTTAACGFGFSIFAVKSETDEKLYGTGINTDSQIGYHEVRQGKPLEILFQPKPIHLPFKNPRESKVIKVSAGRAHTAILTNEGIFLLGNNAYGQCGRSIISDENYIMSNYVNHIEKINGKTIIDIECGQDHSLALTEDGAVFSCGWGADGQTGLGHFDNWAEFSRVKGDIESEKITELTCRSDFVLALNEKGEVFGWGNTEYSQMTEANEDQQISTPRHIKMLDQLGKIKSIATAGSFCIVVNDDGNVFSWGYGLLGAGPEAQQSKVPIHIPSTLFGKNHFQVDSKVVKVKCGLYNAAAITNFGDLYMWGRNKYGCLGLGNEKDHDEDMKELLELIEVPKTNAYFEEVVPQFSDEQYIEHFLLTREMTEELANRYANSDYYKWQEGDSEKVTPRHSMLGDLPLV</sequence>